<feature type="transmembrane region" description="Helical" evidence="12">
    <location>
        <begin position="161"/>
        <end position="180"/>
    </location>
</feature>
<evidence type="ECO:0000256" key="10">
    <source>
        <dbReference type="ARBA" id="ARBA00023201"/>
    </source>
</evidence>
<keyword evidence="10" id="KW-0739">Sodium transport</keyword>
<dbReference type="GO" id="GO:0006814">
    <property type="term" value="P:sodium ion transport"/>
    <property type="evidence" value="ECO:0007669"/>
    <property type="project" value="UniProtKB-KW"/>
</dbReference>
<evidence type="ECO:0000256" key="2">
    <source>
        <dbReference type="ARBA" id="ARBA00006434"/>
    </source>
</evidence>
<protein>
    <recommendedName>
        <fullName evidence="16">Sodium-coupled monocarboxylate transporter 1</fullName>
    </recommendedName>
</protein>
<keyword evidence="15" id="KW-1185">Reference proteome</keyword>
<comment type="subcellular location">
    <subcellularLocation>
        <location evidence="1">Cell membrane</location>
        <topology evidence="1">Multi-pass membrane protein</topology>
    </subcellularLocation>
</comment>
<gene>
    <name evidence="14" type="ORF">Zmor_022689</name>
    <name evidence="13" type="ORF">Zmor_026707</name>
</gene>
<dbReference type="EMBL" id="JALNTZ010000008">
    <property type="protein sequence ID" value="KAJ3644031.1"/>
    <property type="molecule type" value="Genomic_DNA"/>
</dbReference>
<feature type="transmembrane region" description="Helical" evidence="12">
    <location>
        <begin position="323"/>
        <end position="347"/>
    </location>
</feature>
<dbReference type="Gene3D" id="1.20.1730.10">
    <property type="entry name" value="Sodium/glucose cotransporter"/>
    <property type="match status" value="1"/>
</dbReference>
<dbReference type="GO" id="GO:0005886">
    <property type="term" value="C:plasma membrane"/>
    <property type="evidence" value="ECO:0007669"/>
    <property type="project" value="UniProtKB-SubCell"/>
</dbReference>
<keyword evidence="6 12" id="KW-1133">Transmembrane helix</keyword>
<evidence type="ECO:0000313" key="13">
    <source>
        <dbReference type="EMBL" id="KAJ3644031.1"/>
    </source>
</evidence>
<evidence type="ECO:0000256" key="7">
    <source>
        <dbReference type="ARBA" id="ARBA00023053"/>
    </source>
</evidence>
<dbReference type="PANTHER" id="PTHR42985:SF21">
    <property type="entry name" value="SODIUM-DEPENDENT MULTIVITAMIN TRANSPORTER-LIKE PROTEIN"/>
    <property type="match status" value="1"/>
</dbReference>
<feature type="transmembrane region" description="Helical" evidence="12">
    <location>
        <begin position="130"/>
        <end position="149"/>
    </location>
</feature>
<keyword evidence="4" id="KW-1003">Cell membrane</keyword>
<evidence type="ECO:0008006" key="16">
    <source>
        <dbReference type="Google" id="ProtNLM"/>
    </source>
</evidence>
<dbReference type="AlphaFoldDB" id="A0AA38M6R3"/>
<feature type="transmembrane region" description="Helical" evidence="12">
    <location>
        <begin position="243"/>
        <end position="260"/>
    </location>
</feature>
<evidence type="ECO:0000256" key="1">
    <source>
        <dbReference type="ARBA" id="ARBA00004651"/>
    </source>
</evidence>
<dbReference type="InterPro" id="IPR038377">
    <property type="entry name" value="Na/Glc_symporter_sf"/>
</dbReference>
<dbReference type="PANTHER" id="PTHR42985">
    <property type="entry name" value="SODIUM-COUPLED MONOCARBOXYLATE TRANSPORTER"/>
    <property type="match status" value="1"/>
</dbReference>
<keyword evidence="9 12" id="KW-0472">Membrane</keyword>
<evidence type="ECO:0000313" key="14">
    <source>
        <dbReference type="EMBL" id="KAJ3644994.1"/>
    </source>
</evidence>
<feature type="transmembrane region" description="Helical" evidence="12">
    <location>
        <begin position="281"/>
        <end position="303"/>
    </location>
</feature>
<dbReference type="PROSITE" id="PS50283">
    <property type="entry name" value="NA_SOLUT_SYMP_3"/>
    <property type="match status" value="1"/>
</dbReference>
<keyword evidence="8" id="KW-0406">Ion transport</keyword>
<feature type="transmembrane region" description="Helical" evidence="12">
    <location>
        <begin position="85"/>
        <end position="109"/>
    </location>
</feature>
<feature type="transmembrane region" description="Helical" evidence="12">
    <location>
        <begin position="443"/>
        <end position="465"/>
    </location>
</feature>
<evidence type="ECO:0000256" key="4">
    <source>
        <dbReference type="ARBA" id="ARBA00022475"/>
    </source>
</evidence>
<dbReference type="GO" id="GO:0015293">
    <property type="term" value="F:symporter activity"/>
    <property type="evidence" value="ECO:0007669"/>
    <property type="project" value="TreeGrafter"/>
</dbReference>
<evidence type="ECO:0000256" key="5">
    <source>
        <dbReference type="ARBA" id="ARBA00022692"/>
    </source>
</evidence>
<evidence type="ECO:0000256" key="9">
    <source>
        <dbReference type="ARBA" id="ARBA00023136"/>
    </source>
</evidence>
<dbReference type="NCBIfam" id="TIGR00813">
    <property type="entry name" value="sss"/>
    <property type="match status" value="1"/>
</dbReference>
<comment type="caution">
    <text evidence="14">The sequence shown here is derived from an EMBL/GenBank/DDBJ whole genome shotgun (WGS) entry which is preliminary data.</text>
</comment>
<proteinExistence type="inferred from homology"/>
<keyword evidence="7" id="KW-0915">Sodium</keyword>
<feature type="transmembrane region" description="Helical" evidence="12">
    <location>
        <begin position="55"/>
        <end position="73"/>
    </location>
</feature>
<feature type="transmembrane region" description="Helical" evidence="12">
    <location>
        <begin position="192"/>
        <end position="219"/>
    </location>
</feature>
<feature type="transmembrane region" description="Helical" evidence="12">
    <location>
        <begin position="13"/>
        <end position="34"/>
    </location>
</feature>
<dbReference type="InterPro" id="IPR051163">
    <property type="entry name" value="Sodium:Solute_Symporter_SSF"/>
</dbReference>
<name>A0AA38M6R3_9CUCU</name>
<dbReference type="EMBL" id="JALNTZ010000007">
    <property type="protein sequence ID" value="KAJ3644994.1"/>
    <property type="molecule type" value="Genomic_DNA"/>
</dbReference>
<evidence type="ECO:0000256" key="3">
    <source>
        <dbReference type="ARBA" id="ARBA00022448"/>
    </source>
</evidence>
<evidence type="ECO:0000313" key="15">
    <source>
        <dbReference type="Proteomes" id="UP001168821"/>
    </source>
</evidence>
<sequence>MTPNLNSTVTLNWYDYTIFVGTLVFSTMIGIYYGCFGTKQATTKEYLLGGKTMKIVPIAISVAVSHISGNLLLGTVSDVYKYGTGIWLLNISFVVMGFLANFVYLPVFFKLRLMNIYDYLKERFDTKTRILAVVYYMIAEILVFPVYVYTSSLTLATASGFNVNLIAFILSAVCVFYTSVGGFRTVIWTDFFQFGIIMASFITVYVVALGICGGFLPVWNTAIAGERLQVFNFDVDPIVRDSFWANCIGGGAFFAAYVVVRQSGAQKFLTLAKFTDIKWSIIHTVINMSVVHTLCVFVGLAVYAKYKECDPLASHMISKYDQIFPYFVTEIGASVPGISGLFIAAIWSAALSSMSSNLNAVSGVIYKDVVYLFFKKQPSDNSSSAILKVIVLVVGTLCTCLVFIVELLGDILSLAALAVSLTQGPILGVFTLGIFFPKANPKGGFYGMLGGLMAALCLTLPTKYYELSGLIKYPMKPLSIDGCAGFNQTLTAANFTSLNGTVSFQPPSVFKISFYYYTFFGATMTIVFGLIIS</sequence>
<evidence type="ECO:0000256" key="11">
    <source>
        <dbReference type="RuleBase" id="RU362091"/>
    </source>
</evidence>
<keyword evidence="3" id="KW-0813">Transport</keyword>
<dbReference type="InterPro" id="IPR001734">
    <property type="entry name" value="Na/solute_symporter"/>
</dbReference>
<accession>A0AA38M6R3</accession>
<evidence type="ECO:0000256" key="8">
    <source>
        <dbReference type="ARBA" id="ARBA00023065"/>
    </source>
</evidence>
<comment type="similarity">
    <text evidence="2 11">Belongs to the sodium:solute symporter (SSF) (TC 2.A.21) family.</text>
</comment>
<reference evidence="14" key="1">
    <citation type="journal article" date="2023" name="G3 (Bethesda)">
        <title>Whole genome assemblies of Zophobas morio and Tenebrio molitor.</title>
        <authorList>
            <person name="Kaur S."/>
            <person name="Stinson S.A."/>
            <person name="diCenzo G.C."/>
        </authorList>
    </citation>
    <scope>NUCLEOTIDE SEQUENCE</scope>
    <source>
        <strain evidence="14">QUZm001</strain>
    </source>
</reference>
<feature type="transmembrane region" description="Helical" evidence="12">
    <location>
        <begin position="385"/>
        <end position="405"/>
    </location>
</feature>
<dbReference type="Proteomes" id="UP001168821">
    <property type="component" value="Unassembled WGS sequence"/>
</dbReference>
<keyword evidence="5 12" id="KW-0812">Transmembrane</keyword>
<feature type="transmembrane region" description="Helical" evidence="12">
    <location>
        <begin position="514"/>
        <end position="532"/>
    </location>
</feature>
<feature type="transmembrane region" description="Helical" evidence="12">
    <location>
        <begin position="411"/>
        <end position="436"/>
    </location>
</feature>
<dbReference type="CDD" id="cd11492">
    <property type="entry name" value="SLC5sbd_NIS-SMVT"/>
    <property type="match status" value="1"/>
</dbReference>
<evidence type="ECO:0000256" key="12">
    <source>
        <dbReference type="SAM" id="Phobius"/>
    </source>
</evidence>
<evidence type="ECO:0000256" key="6">
    <source>
        <dbReference type="ARBA" id="ARBA00022989"/>
    </source>
</evidence>
<organism evidence="14 15">
    <name type="scientific">Zophobas morio</name>
    <dbReference type="NCBI Taxonomy" id="2755281"/>
    <lineage>
        <taxon>Eukaryota</taxon>
        <taxon>Metazoa</taxon>
        <taxon>Ecdysozoa</taxon>
        <taxon>Arthropoda</taxon>
        <taxon>Hexapoda</taxon>
        <taxon>Insecta</taxon>
        <taxon>Pterygota</taxon>
        <taxon>Neoptera</taxon>
        <taxon>Endopterygota</taxon>
        <taxon>Coleoptera</taxon>
        <taxon>Polyphaga</taxon>
        <taxon>Cucujiformia</taxon>
        <taxon>Tenebrionidae</taxon>
        <taxon>Zophobas</taxon>
    </lineage>
</organism>
<dbReference type="Pfam" id="PF00474">
    <property type="entry name" value="SSF"/>
    <property type="match status" value="1"/>
</dbReference>